<evidence type="ECO:0000256" key="6">
    <source>
        <dbReference type="ARBA" id="ARBA00021623"/>
    </source>
</evidence>
<organism evidence="16 17">
    <name type="scientific">Candidatus Falkowbacteria bacterium CG11_big_fil_rev_8_21_14_0_20_39_10</name>
    <dbReference type="NCBI Taxonomy" id="1974570"/>
    <lineage>
        <taxon>Bacteria</taxon>
        <taxon>Candidatus Falkowiibacteriota</taxon>
    </lineage>
</organism>
<dbReference type="Pfam" id="PF01326">
    <property type="entry name" value="PPDK_N"/>
    <property type="match status" value="1"/>
</dbReference>
<dbReference type="EMBL" id="PCWW01000048">
    <property type="protein sequence ID" value="PIR13252.1"/>
    <property type="molecule type" value="Genomic_DNA"/>
</dbReference>
<keyword evidence="12" id="KW-0460">Magnesium</keyword>
<evidence type="ECO:0000256" key="10">
    <source>
        <dbReference type="ARBA" id="ARBA00022777"/>
    </source>
</evidence>
<dbReference type="InterPro" id="IPR013815">
    <property type="entry name" value="ATP_grasp_subdomain_1"/>
</dbReference>
<evidence type="ECO:0000256" key="4">
    <source>
        <dbReference type="ARBA" id="ARBA00007837"/>
    </source>
</evidence>
<reference evidence="16 17" key="1">
    <citation type="submission" date="2017-09" db="EMBL/GenBank/DDBJ databases">
        <title>Depth-based differentiation of microbial function through sediment-hosted aquifers and enrichment of novel symbionts in the deep terrestrial subsurface.</title>
        <authorList>
            <person name="Probst A.J."/>
            <person name="Ladd B."/>
            <person name="Jarett J.K."/>
            <person name="Geller-Mcgrath D.E."/>
            <person name="Sieber C.M."/>
            <person name="Emerson J.B."/>
            <person name="Anantharaman K."/>
            <person name="Thomas B.C."/>
            <person name="Malmstrom R."/>
            <person name="Stieglmeier M."/>
            <person name="Klingl A."/>
            <person name="Woyke T."/>
            <person name="Ryan C.M."/>
            <person name="Banfield J.F."/>
        </authorList>
    </citation>
    <scope>NUCLEOTIDE SEQUENCE [LARGE SCALE GENOMIC DNA]</scope>
    <source>
        <strain evidence="16">CG11_big_fil_rev_8_21_14_0_20_39_10</strain>
    </source>
</reference>
<dbReference type="GO" id="GO:0008986">
    <property type="term" value="F:pyruvate, water dikinase activity"/>
    <property type="evidence" value="ECO:0007669"/>
    <property type="project" value="UniProtKB-EC"/>
</dbReference>
<comment type="cofactor">
    <cofactor evidence="1">
        <name>Mg(2+)</name>
        <dbReference type="ChEBI" id="CHEBI:18420"/>
    </cofactor>
</comment>
<name>A0A2M6K8V6_9BACT</name>
<comment type="pathway">
    <text evidence="3">Carbohydrate biosynthesis; gluconeogenesis.</text>
</comment>
<dbReference type="PANTHER" id="PTHR43030">
    <property type="entry name" value="PHOSPHOENOLPYRUVATE SYNTHASE"/>
    <property type="match status" value="1"/>
</dbReference>
<dbReference type="InterPro" id="IPR006319">
    <property type="entry name" value="PEP_synth"/>
</dbReference>
<comment type="function">
    <text evidence="2">Catalyzes the phosphorylation of pyruvate to phosphoenolpyruvate.</text>
</comment>
<accession>A0A2M6K8V6</accession>
<sequence length="339" mass="38005">MQKFTKTFKQLTKKDVNIAGGKGASLGEMTKFGFHVPPGFVILAPAFDYFLEKGDILADIEAQLKKIDYDDINSVDRYSNVIRDVIADTHISKDLEKTIVDSFKKLTKPHPDSLLRKERGVGSSPLRRGRLGGGLVAVRSSATAEDSDIASWAGELESYLNTTEKTLLANIKKCWSSLFTPRAIFYRKEKKLHDSHVSVAVVVQEMVESEISGITFTVHPVTQDKNQMIIEAGWGLGESIVSGAITPDSYVINKKDFLIIDINISKQERKIVRDLKKGTKWTSVPKPDQEKQILDGSRIVELAKICSSIEKHYKKPQDIEWAYRAGKFYITQSRPITTL</sequence>
<dbReference type="Proteomes" id="UP000230869">
    <property type="component" value="Unassembled WGS sequence"/>
</dbReference>
<dbReference type="AlphaFoldDB" id="A0A2M6K8V6"/>
<dbReference type="SUPFAM" id="SSF56059">
    <property type="entry name" value="Glutathione synthetase ATP-binding domain-like"/>
    <property type="match status" value="1"/>
</dbReference>
<evidence type="ECO:0000259" key="15">
    <source>
        <dbReference type="Pfam" id="PF01326"/>
    </source>
</evidence>
<dbReference type="GO" id="GO:0005524">
    <property type="term" value="F:ATP binding"/>
    <property type="evidence" value="ECO:0007669"/>
    <property type="project" value="UniProtKB-KW"/>
</dbReference>
<evidence type="ECO:0000256" key="9">
    <source>
        <dbReference type="ARBA" id="ARBA00022741"/>
    </source>
</evidence>
<feature type="domain" description="Pyruvate phosphate dikinase AMP/ATP-binding" evidence="15">
    <location>
        <begin position="17"/>
        <end position="338"/>
    </location>
</feature>
<gene>
    <name evidence="16" type="ORF">COV49_02825</name>
</gene>
<evidence type="ECO:0000256" key="3">
    <source>
        <dbReference type="ARBA" id="ARBA00004742"/>
    </source>
</evidence>
<comment type="caution">
    <text evidence="16">The sequence shown here is derived from an EMBL/GenBank/DDBJ whole genome shotgun (WGS) entry which is preliminary data.</text>
</comment>
<proteinExistence type="inferred from homology"/>
<dbReference type="GO" id="GO:0006094">
    <property type="term" value="P:gluconeogenesis"/>
    <property type="evidence" value="ECO:0007669"/>
    <property type="project" value="UniProtKB-UniPathway"/>
</dbReference>
<evidence type="ECO:0000256" key="1">
    <source>
        <dbReference type="ARBA" id="ARBA00001946"/>
    </source>
</evidence>
<keyword evidence="11" id="KW-0067">ATP-binding</keyword>
<evidence type="ECO:0000256" key="7">
    <source>
        <dbReference type="ARBA" id="ARBA00022679"/>
    </source>
</evidence>
<keyword evidence="9" id="KW-0547">Nucleotide-binding</keyword>
<dbReference type="GO" id="GO:0046872">
    <property type="term" value="F:metal ion binding"/>
    <property type="evidence" value="ECO:0007669"/>
    <property type="project" value="UniProtKB-KW"/>
</dbReference>
<evidence type="ECO:0000256" key="11">
    <source>
        <dbReference type="ARBA" id="ARBA00022840"/>
    </source>
</evidence>
<evidence type="ECO:0000313" key="16">
    <source>
        <dbReference type="EMBL" id="PIR13252.1"/>
    </source>
</evidence>
<evidence type="ECO:0000256" key="12">
    <source>
        <dbReference type="ARBA" id="ARBA00022842"/>
    </source>
</evidence>
<evidence type="ECO:0000256" key="13">
    <source>
        <dbReference type="ARBA" id="ARBA00033470"/>
    </source>
</evidence>
<evidence type="ECO:0000313" key="17">
    <source>
        <dbReference type="Proteomes" id="UP000230869"/>
    </source>
</evidence>
<dbReference type="EC" id="2.7.9.2" evidence="5"/>
<comment type="catalytic activity">
    <reaction evidence="14">
        <text>pyruvate + ATP + H2O = phosphoenolpyruvate + AMP + phosphate + 2 H(+)</text>
        <dbReference type="Rhea" id="RHEA:11364"/>
        <dbReference type="ChEBI" id="CHEBI:15361"/>
        <dbReference type="ChEBI" id="CHEBI:15377"/>
        <dbReference type="ChEBI" id="CHEBI:15378"/>
        <dbReference type="ChEBI" id="CHEBI:30616"/>
        <dbReference type="ChEBI" id="CHEBI:43474"/>
        <dbReference type="ChEBI" id="CHEBI:58702"/>
        <dbReference type="ChEBI" id="CHEBI:456215"/>
        <dbReference type="EC" id="2.7.9.2"/>
    </reaction>
</comment>
<evidence type="ECO:0000256" key="8">
    <source>
        <dbReference type="ARBA" id="ARBA00022723"/>
    </source>
</evidence>
<comment type="similarity">
    <text evidence="4">Belongs to the PEP-utilizing enzyme family.</text>
</comment>
<keyword evidence="10" id="KW-0418">Kinase</keyword>
<keyword evidence="8" id="KW-0479">Metal-binding</keyword>
<dbReference type="InterPro" id="IPR002192">
    <property type="entry name" value="PPDK_AMP/ATP-bd"/>
</dbReference>
<protein>
    <recommendedName>
        <fullName evidence="6">Phosphoenolpyruvate synthase</fullName>
        <ecNumber evidence="5">2.7.9.2</ecNumber>
    </recommendedName>
    <alternativeName>
        <fullName evidence="13">Pyruvate, water dikinase</fullName>
    </alternativeName>
</protein>
<dbReference type="PANTHER" id="PTHR43030:SF1">
    <property type="entry name" value="PHOSPHOENOLPYRUVATE SYNTHASE"/>
    <property type="match status" value="1"/>
</dbReference>
<evidence type="ECO:0000256" key="2">
    <source>
        <dbReference type="ARBA" id="ARBA00002988"/>
    </source>
</evidence>
<dbReference type="UniPathway" id="UPA00138"/>
<evidence type="ECO:0000256" key="14">
    <source>
        <dbReference type="ARBA" id="ARBA00047700"/>
    </source>
</evidence>
<dbReference type="Gene3D" id="3.30.470.20">
    <property type="entry name" value="ATP-grasp fold, B domain"/>
    <property type="match status" value="1"/>
</dbReference>
<evidence type="ECO:0000256" key="5">
    <source>
        <dbReference type="ARBA" id="ARBA00011996"/>
    </source>
</evidence>
<dbReference type="Gene3D" id="3.30.1490.20">
    <property type="entry name" value="ATP-grasp fold, A domain"/>
    <property type="match status" value="1"/>
</dbReference>
<keyword evidence="7" id="KW-0808">Transferase</keyword>